<feature type="domain" description="TonB C-terminal" evidence="11">
    <location>
        <begin position="117"/>
        <end position="179"/>
    </location>
</feature>
<keyword evidence="8" id="KW-1133">Transmembrane helix</keyword>
<evidence type="ECO:0000256" key="2">
    <source>
        <dbReference type="ARBA" id="ARBA00006555"/>
    </source>
</evidence>
<dbReference type="SUPFAM" id="SSF74653">
    <property type="entry name" value="TolA/TonB C-terminal domain"/>
    <property type="match status" value="1"/>
</dbReference>
<evidence type="ECO:0000256" key="5">
    <source>
        <dbReference type="ARBA" id="ARBA00022519"/>
    </source>
</evidence>
<proteinExistence type="inferred from homology"/>
<keyword evidence="9" id="KW-0472">Membrane</keyword>
<feature type="region of interest" description="Disordered" evidence="10">
    <location>
        <begin position="20"/>
        <end position="93"/>
    </location>
</feature>
<dbReference type="RefSeq" id="WP_189577098.1">
    <property type="nucleotide sequence ID" value="NZ_BMXU01000003.1"/>
</dbReference>
<evidence type="ECO:0000256" key="7">
    <source>
        <dbReference type="ARBA" id="ARBA00022927"/>
    </source>
</evidence>
<keyword evidence="4" id="KW-1003">Cell membrane</keyword>
<evidence type="ECO:0000313" key="12">
    <source>
        <dbReference type="EMBL" id="MFC3301121.1"/>
    </source>
</evidence>
<dbReference type="Proteomes" id="UP001595607">
    <property type="component" value="Unassembled WGS sequence"/>
</dbReference>
<keyword evidence="13" id="KW-1185">Reference proteome</keyword>
<evidence type="ECO:0000256" key="10">
    <source>
        <dbReference type="SAM" id="MobiDB-lite"/>
    </source>
</evidence>
<comment type="similarity">
    <text evidence="2">Belongs to the TonB family.</text>
</comment>
<organism evidence="12 13">
    <name type="scientific">Parvularcula lutaonensis</name>
    <dbReference type="NCBI Taxonomy" id="491923"/>
    <lineage>
        <taxon>Bacteria</taxon>
        <taxon>Pseudomonadati</taxon>
        <taxon>Pseudomonadota</taxon>
        <taxon>Alphaproteobacteria</taxon>
        <taxon>Parvularculales</taxon>
        <taxon>Parvularculaceae</taxon>
        <taxon>Parvularcula</taxon>
    </lineage>
</organism>
<sequence>MTLLFLFMAGVISVDDITPGEKVEREKITIGMPDPEPERTKPEKPKIDEIVEPDPPEWEKPSLDPNPLGKDDLTFDDPSGGAADPSSLQLNTAPTPLIRADPTGFDNCFAGGRANQVQRVRVEFDITPAGETANVRVVDSTDSCFDRSAVRAVRRWRYNPKVERGEAVWQYGVQTTIVYQPPE</sequence>
<dbReference type="EMBL" id="JBHRVA010000001">
    <property type="protein sequence ID" value="MFC3301121.1"/>
    <property type="molecule type" value="Genomic_DNA"/>
</dbReference>
<comment type="subcellular location">
    <subcellularLocation>
        <location evidence="1">Cell inner membrane</location>
        <topology evidence="1">Single-pass membrane protein</topology>
        <orientation evidence="1">Periplasmic side</orientation>
    </subcellularLocation>
</comment>
<evidence type="ECO:0000256" key="8">
    <source>
        <dbReference type="ARBA" id="ARBA00022989"/>
    </source>
</evidence>
<dbReference type="NCBIfam" id="TIGR01352">
    <property type="entry name" value="tonB_Cterm"/>
    <property type="match status" value="1"/>
</dbReference>
<keyword evidence="6" id="KW-0812">Transmembrane</keyword>
<dbReference type="Pfam" id="PF03544">
    <property type="entry name" value="TonB_C"/>
    <property type="match status" value="1"/>
</dbReference>
<evidence type="ECO:0000259" key="11">
    <source>
        <dbReference type="Pfam" id="PF03544"/>
    </source>
</evidence>
<dbReference type="PANTHER" id="PTHR33446">
    <property type="entry name" value="PROTEIN TONB-RELATED"/>
    <property type="match status" value="1"/>
</dbReference>
<evidence type="ECO:0000313" key="13">
    <source>
        <dbReference type="Proteomes" id="UP001595607"/>
    </source>
</evidence>
<evidence type="ECO:0000256" key="6">
    <source>
        <dbReference type="ARBA" id="ARBA00022692"/>
    </source>
</evidence>
<dbReference type="InterPro" id="IPR037682">
    <property type="entry name" value="TonB_C"/>
</dbReference>
<evidence type="ECO:0000256" key="3">
    <source>
        <dbReference type="ARBA" id="ARBA00022448"/>
    </source>
</evidence>
<gene>
    <name evidence="12" type="ORF">ACFONP_00060</name>
</gene>
<dbReference type="InterPro" id="IPR051045">
    <property type="entry name" value="TonB-dependent_transducer"/>
</dbReference>
<keyword evidence="7" id="KW-0653">Protein transport</keyword>
<evidence type="ECO:0000256" key="4">
    <source>
        <dbReference type="ARBA" id="ARBA00022475"/>
    </source>
</evidence>
<dbReference type="Gene3D" id="3.30.1150.10">
    <property type="match status" value="1"/>
</dbReference>
<name>A0ABV7M7I8_9PROT</name>
<protein>
    <submittedName>
        <fullName evidence="12">TonB family protein</fullName>
    </submittedName>
</protein>
<evidence type="ECO:0000256" key="9">
    <source>
        <dbReference type="ARBA" id="ARBA00023136"/>
    </source>
</evidence>
<keyword evidence="3" id="KW-0813">Transport</keyword>
<feature type="compositionally biased region" description="Basic and acidic residues" evidence="10">
    <location>
        <begin position="36"/>
        <end position="49"/>
    </location>
</feature>
<comment type="caution">
    <text evidence="12">The sequence shown here is derived from an EMBL/GenBank/DDBJ whole genome shotgun (WGS) entry which is preliminary data.</text>
</comment>
<dbReference type="InterPro" id="IPR006260">
    <property type="entry name" value="TonB/TolA_C"/>
</dbReference>
<accession>A0ABV7M7I8</accession>
<keyword evidence="5" id="KW-0997">Cell inner membrane</keyword>
<reference evidence="13" key="1">
    <citation type="journal article" date="2019" name="Int. J. Syst. Evol. Microbiol.">
        <title>The Global Catalogue of Microorganisms (GCM) 10K type strain sequencing project: providing services to taxonomists for standard genome sequencing and annotation.</title>
        <authorList>
            <consortium name="The Broad Institute Genomics Platform"/>
            <consortium name="The Broad Institute Genome Sequencing Center for Infectious Disease"/>
            <person name="Wu L."/>
            <person name="Ma J."/>
        </authorList>
    </citation>
    <scope>NUCLEOTIDE SEQUENCE [LARGE SCALE GENOMIC DNA]</scope>
    <source>
        <strain evidence="13">KCTC 22245</strain>
    </source>
</reference>
<evidence type="ECO:0000256" key="1">
    <source>
        <dbReference type="ARBA" id="ARBA00004383"/>
    </source>
</evidence>